<evidence type="ECO:0000256" key="2">
    <source>
        <dbReference type="ARBA" id="ARBA00022723"/>
    </source>
</evidence>
<comment type="cofactor">
    <cofactor evidence="1">
        <name>Zn(2+)</name>
        <dbReference type="ChEBI" id="CHEBI:29105"/>
    </cofactor>
</comment>
<reference evidence="6" key="1">
    <citation type="submission" date="2018-05" db="EMBL/GenBank/DDBJ databases">
        <authorList>
            <person name="Lanie J.A."/>
            <person name="Ng W.-L."/>
            <person name="Kazmierczak K.M."/>
            <person name="Andrzejewski T.M."/>
            <person name="Davidsen T.M."/>
            <person name="Wayne K.J."/>
            <person name="Tettelin H."/>
            <person name="Glass J.I."/>
            <person name="Rusch D."/>
            <person name="Podicherti R."/>
            <person name="Tsui H.-C.T."/>
            <person name="Winkler M.E."/>
        </authorList>
    </citation>
    <scope>NUCLEOTIDE SEQUENCE</scope>
</reference>
<dbReference type="PIRSF" id="PIRSF039012">
    <property type="entry name" value="ASP"/>
    <property type="match status" value="1"/>
</dbReference>
<dbReference type="CDD" id="cd06252">
    <property type="entry name" value="M14_ASTE_ASPA-like"/>
    <property type="match status" value="1"/>
</dbReference>
<keyword evidence="3" id="KW-0378">Hydrolase</keyword>
<dbReference type="PANTHER" id="PTHR37326:SF1">
    <property type="entry name" value="BLL3975 PROTEIN"/>
    <property type="match status" value="1"/>
</dbReference>
<dbReference type="GO" id="GO:0046872">
    <property type="term" value="F:metal ion binding"/>
    <property type="evidence" value="ECO:0007669"/>
    <property type="project" value="UniProtKB-KW"/>
</dbReference>
<dbReference type="EMBL" id="UINC01037814">
    <property type="protein sequence ID" value="SVB33863.1"/>
    <property type="molecule type" value="Genomic_DNA"/>
</dbReference>
<gene>
    <name evidence="6" type="ORF">METZ01_LOCUS186717</name>
</gene>
<sequence length="308" mass="33376">VHRSAYGWLPLPIVCIKNGEGPTVLVMAGTHGDEYEGQVTIARLAQSLETEAIAGRLILFPMANYPAAKAGLRTSPIDELNLNRVYPGDPNGSPTMMIAHYIETVLMKRSDYALDLHSGGSSLHYLPSAVAAFDENEERTRRVQELMQVFGAPYSFIFPGGHAGGGSSNDGAIRQNTLSFGTEMGGSGTVTPNCLEICFNGVARVLHKIGVLKNPLAPPAKDTTRMLHAPNFDYFTYARDVGLFEPEVELGDEVQKGDLAGRIHTPETPWQSPTEVFFDADGLVVCKRVPGRVERGDCLFHLGADFTA</sequence>
<accession>A0A382D8D0</accession>
<name>A0A382D8D0_9ZZZZ</name>
<protein>
    <recommendedName>
        <fullName evidence="5">Succinylglutamate desuccinylase/Aspartoacylase catalytic domain-containing protein</fullName>
    </recommendedName>
</protein>
<evidence type="ECO:0000313" key="6">
    <source>
        <dbReference type="EMBL" id="SVB33863.1"/>
    </source>
</evidence>
<evidence type="ECO:0000259" key="5">
    <source>
        <dbReference type="Pfam" id="PF24827"/>
    </source>
</evidence>
<keyword evidence="4" id="KW-0862">Zinc</keyword>
<proteinExistence type="predicted"/>
<feature type="non-terminal residue" evidence="6">
    <location>
        <position position="1"/>
    </location>
</feature>
<dbReference type="Gene3D" id="3.40.630.10">
    <property type="entry name" value="Zn peptidases"/>
    <property type="match status" value="1"/>
</dbReference>
<dbReference type="InterPro" id="IPR043795">
    <property type="entry name" value="N-alpha-Ac-DABA-like"/>
</dbReference>
<dbReference type="GO" id="GO:0016811">
    <property type="term" value="F:hydrolase activity, acting on carbon-nitrogen (but not peptide) bonds, in linear amides"/>
    <property type="evidence" value="ECO:0007669"/>
    <property type="project" value="InterPro"/>
</dbReference>
<evidence type="ECO:0000256" key="1">
    <source>
        <dbReference type="ARBA" id="ARBA00001947"/>
    </source>
</evidence>
<dbReference type="InterPro" id="IPR053138">
    <property type="entry name" value="N-alpha-Ac-DABA_deacetylase"/>
</dbReference>
<dbReference type="GO" id="GO:0016788">
    <property type="term" value="F:hydrolase activity, acting on ester bonds"/>
    <property type="evidence" value="ECO:0007669"/>
    <property type="project" value="InterPro"/>
</dbReference>
<dbReference type="InterPro" id="IPR055438">
    <property type="entry name" value="AstE_AspA_cat"/>
</dbReference>
<dbReference type="PANTHER" id="PTHR37326">
    <property type="entry name" value="BLL3975 PROTEIN"/>
    <property type="match status" value="1"/>
</dbReference>
<evidence type="ECO:0000256" key="4">
    <source>
        <dbReference type="ARBA" id="ARBA00022833"/>
    </source>
</evidence>
<keyword evidence="2" id="KW-0479">Metal-binding</keyword>
<dbReference type="Pfam" id="PF24827">
    <property type="entry name" value="AstE_AspA_cat"/>
    <property type="match status" value="1"/>
</dbReference>
<dbReference type="AlphaFoldDB" id="A0A382D8D0"/>
<evidence type="ECO:0000256" key="3">
    <source>
        <dbReference type="ARBA" id="ARBA00022801"/>
    </source>
</evidence>
<dbReference type="SUPFAM" id="SSF53187">
    <property type="entry name" value="Zn-dependent exopeptidases"/>
    <property type="match status" value="1"/>
</dbReference>
<feature type="domain" description="Succinylglutamate desuccinylase/Aspartoacylase catalytic" evidence="5">
    <location>
        <begin position="21"/>
        <end position="207"/>
    </location>
</feature>
<organism evidence="6">
    <name type="scientific">marine metagenome</name>
    <dbReference type="NCBI Taxonomy" id="408172"/>
    <lineage>
        <taxon>unclassified sequences</taxon>
        <taxon>metagenomes</taxon>
        <taxon>ecological metagenomes</taxon>
    </lineage>
</organism>